<dbReference type="InterPro" id="IPR005135">
    <property type="entry name" value="Endo/exonuclease/phosphatase"/>
</dbReference>
<keyword evidence="3" id="KW-0255">Endonuclease</keyword>
<keyword evidence="3" id="KW-0378">Hydrolase</keyword>
<feature type="signal peptide" evidence="1">
    <location>
        <begin position="1"/>
        <end position="22"/>
    </location>
</feature>
<dbReference type="PANTHER" id="PTHR12121">
    <property type="entry name" value="CARBON CATABOLITE REPRESSOR PROTEIN 4"/>
    <property type="match status" value="1"/>
</dbReference>
<protein>
    <submittedName>
        <fullName evidence="3">Endonuclease/exonuclease/phosphatase family protein</fullName>
    </submittedName>
</protein>
<evidence type="ECO:0000313" key="4">
    <source>
        <dbReference type="Proteomes" id="UP001596023"/>
    </source>
</evidence>
<evidence type="ECO:0000313" key="3">
    <source>
        <dbReference type="EMBL" id="MFC4673733.1"/>
    </source>
</evidence>
<dbReference type="InterPro" id="IPR050410">
    <property type="entry name" value="CCR4/nocturin_mRNA_transcr"/>
</dbReference>
<organism evidence="3 4">
    <name type="scientific">Dysgonomonas termitidis</name>
    <dbReference type="NCBI Taxonomy" id="1516126"/>
    <lineage>
        <taxon>Bacteria</taxon>
        <taxon>Pseudomonadati</taxon>
        <taxon>Bacteroidota</taxon>
        <taxon>Bacteroidia</taxon>
        <taxon>Bacteroidales</taxon>
        <taxon>Dysgonomonadaceae</taxon>
        <taxon>Dysgonomonas</taxon>
    </lineage>
</organism>
<gene>
    <name evidence="3" type="ORF">ACFO6W_08530</name>
</gene>
<dbReference type="GO" id="GO:0004519">
    <property type="term" value="F:endonuclease activity"/>
    <property type="evidence" value="ECO:0007669"/>
    <property type="project" value="UniProtKB-KW"/>
</dbReference>
<dbReference type="PANTHER" id="PTHR12121:SF36">
    <property type="entry name" value="ENDONUCLEASE_EXONUCLEASE_PHOSPHATASE DOMAIN-CONTAINING PROTEIN"/>
    <property type="match status" value="1"/>
</dbReference>
<dbReference type="Proteomes" id="UP001596023">
    <property type="component" value="Unassembled WGS sequence"/>
</dbReference>
<feature type="domain" description="Endonuclease/exonuclease/phosphatase" evidence="2">
    <location>
        <begin position="36"/>
        <end position="280"/>
    </location>
</feature>
<evidence type="ECO:0000256" key="1">
    <source>
        <dbReference type="SAM" id="SignalP"/>
    </source>
</evidence>
<dbReference type="EMBL" id="JBHSGN010000062">
    <property type="protein sequence ID" value="MFC4673733.1"/>
    <property type="molecule type" value="Genomic_DNA"/>
</dbReference>
<name>A0ABV9KUQ9_9BACT</name>
<keyword evidence="4" id="KW-1185">Reference proteome</keyword>
<dbReference type="InterPro" id="IPR036691">
    <property type="entry name" value="Endo/exonu/phosph_ase_sf"/>
</dbReference>
<evidence type="ECO:0000259" key="2">
    <source>
        <dbReference type="Pfam" id="PF03372"/>
    </source>
</evidence>
<dbReference type="Gene3D" id="3.60.10.10">
    <property type="entry name" value="Endonuclease/exonuclease/phosphatase"/>
    <property type="match status" value="1"/>
</dbReference>
<reference evidence="4" key="1">
    <citation type="journal article" date="2019" name="Int. J. Syst. Evol. Microbiol.">
        <title>The Global Catalogue of Microorganisms (GCM) 10K type strain sequencing project: providing services to taxonomists for standard genome sequencing and annotation.</title>
        <authorList>
            <consortium name="The Broad Institute Genomics Platform"/>
            <consortium name="The Broad Institute Genome Sequencing Center for Infectious Disease"/>
            <person name="Wu L."/>
            <person name="Ma J."/>
        </authorList>
    </citation>
    <scope>NUCLEOTIDE SEQUENCE [LARGE SCALE GENOMIC DNA]</scope>
    <source>
        <strain evidence="4">CCUG 66188</strain>
    </source>
</reference>
<sequence length="289" mass="32975">MKTRILLYLFAVLSAISMPSRAMDGITDNKNELIIATFNLRMDTPNDGVNAWPNRKEMVKGLIMFHDFDIFGTQEGFKHMLDDIAELDGYVYIGAGRDDGKDGGEHSAIFYKRDRFELLDNGNFWLSETPDVPGKGWDATCCNRICSWGKFRDKNNEKEFYFFNVHYDHQGKIARQESSKLLLARIRQIAGNKSSIFVTGDFNAVPTDAPVLILSNDKLLKDSYTISEYPCYGTVGTSNGFKIDIEAKNRIDYIWVTPDIKVKRYGVLNDMQNGRFPSDHFPVLIQAEY</sequence>
<dbReference type="Pfam" id="PF03372">
    <property type="entry name" value="Exo_endo_phos"/>
    <property type="match status" value="1"/>
</dbReference>
<keyword evidence="3" id="KW-0540">Nuclease</keyword>
<dbReference type="CDD" id="cd09083">
    <property type="entry name" value="EEP-1"/>
    <property type="match status" value="1"/>
</dbReference>
<keyword evidence="1" id="KW-0732">Signal</keyword>
<proteinExistence type="predicted"/>
<comment type="caution">
    <text evidence="3">The sequence shown here is derived from an EMBL/GenBank/DDBJ whole genome shotgun (WGS) entry which is preliminary data.</text>
</comment>
<feature type="chain" id="PRO_5045574032" evidence="1">
    <location>
        <begin position="23"/>
        <end position="289"/>
    </location>
</feature>
<accession>A0ABV9KUQ9</accession>
<dbReference type="SUPFAM" id="SSF56219">
    <property type="entry name" value="DNase I-like"/>
    <property type="match status" value="1"/>
</dbReference>
<dbReference type="RefSeq" id="WP_379995293.1">
    <property type="nucleotide sequence ID" value="NZ_JBHSGN010000062.1"/>
</dbReference>